<evidence type="ECO:0000313" key="3">
    <source>
        <dbReference type="Proteomes" id="UP000789396"/>
    </source>
</evidence>
<feature type="region of interest" description="Disordered" evidence="1">
    <location>
        <begin position="1"/>
        <end position="44"/>
    </location>
</feature>
<name>A0A9N8VZ86_9GLOM</name>
<proteinExistence type="predicted"/>
<evidence type="ECO:0000313" key="2">
    <source>
        <dbReference type="EMBL" id="CAG8471543.1"/>
    </source>
</evidence>
<keyword evidence="3" id="KW-1185">Reference proteome</keyword>
<evidence type="ECO:0000256" key="1">
    <source>
        <dbReference type="SAM" id="MobiDB-lite"/>
    </source>
</evidence>
<gene>
    <name evidence="2" type="ORF">RFULGI_LOCUS1140</name>
</gene>
<reference evidence="2" key="1">
    <citation type="submission" date="2021-06" db="EMBL/GenBank/DDBJ databases">
        <authorList>
            <person name="Kallberg Y."/>
            <person name="Tangrot J."/>
            <person name="Rosling A."/>
        </authorList>
    </citation>
    <scope>NUCLEOTIDE SEQUENCE</scope>
    <source>
        <strain evidence="2">IN212</strain>
    </source>
</reference>
<dbReference type="EMBL" id="CAJVPZ010000634">
    <property type="protein sequence ID" value="CAG8471543.1"/>
    <property type="molecule type" value="Genomic_DNA"/>
</dbReference>
<accession>A0A9N8VZ86</accession>
<dbReference type="AlphaFoldDB" id="A0A9N8VZ86"/>
<organism evidence="2 3">
    <name type="scientific">Racocetra fulgida</name>
    <dbReference type="NCBI Taxonomy" id="60492"/>
    <lineage>
        <taxon>Eukaryota</taxon>
        <taxon>Fungi</taxon>
        <taxon>Fungi incertae sedis</taxon>
        <taxon>Mucoromycota</taxon>
        <taxon>Glomeromycotina</taxon>
        <taxon>Glomeromycetes</taxon>
        <taxon>Diversisporales</taxon>
        <taxon>Gigasporaceae</taxon>
        <taxon>Racocetra</taxon>
    </lineage>
</organism>
<comment type="caution">
    <text evidence="2">The sequence shown here is derived from an EMBL/GenBank/DDBJ whole genome shotgun (WGS) entry which is preliminary data.</text>
</comment>
<dbReference type="Proteomes" id="UP000789396">
    <property type="component" value="Unassembled WGS sequence"/>
</dbReference>
<protein>
    <submittedName>
        <fullName evidence="2">14104_t:CDS:1</fullName>
    </submittedName>
</protein>
<sequence>MQLTKIAQPQELDEIWSLPPEYSGEEYSDKEQSPIEIKQTLKLS</sequence>